<dbReference type="InterPro" id="IPR051010">
    <property type="entry name" value="BCAA_transport"/>
</dbReference>
<dbReference type="OrthoDB" id="6753945at2"/>
<protein>
    <recommendedName>
        <fullName evidence="3">Leucine-binding protein domain-containing protein</fullName>
    </recommendedName>
</protein>
<name>A0A2Z2NY12_9GAMM</name>
<dbReference type="InterPro" id="IPR028082">
    <property type="entry name" value="Peripla_BP_I"/>
</dbReference>
<dbReference type="Gene3D" id="3.40.50.2300">
    <property type="match status" value="2"/>
</dbReference>
<sequence length="432" mass="46403">MKSSPKPRTSRHDLSRRDFLIRGTAAAFAAPAILKNTRAYAETPTLRIGHVSPRTGPLASFAEADDYVLEAIQQAFNAGLENNGKNWKLSIISKDSQSNPNRAAEVAADLILSDEVDILVAASTPDTTNPVADQAEINEVPCITTDCPWQPYFFGRNGDPAVGFENTFHFFWGLEDVIANFLDMWDGAGVNKSVAGLFPNDADGNAWGDAELGLPKPLAAAGYALTDPGRYSPMSQDFSNMISAYKAAGCEIVTGNMIPPDFATFWAQCAQQGFSPKIVTIGKALLFPSVIESLGDRGDGLSSEVWWSPNHPFASSLTGVSAGELANGYSQASSRPWTQPIGFKHALFEVVANVIKRAADLDDPASIVEAIASTDMDTIVGPVNWSNGPVKNISKTPLVAGQWQRENGEFDLKIVTNKQAPMIPVTGELKLL</sequence>
<dbReference type="Pfam" id="PF13458">
    <property type="entry name" value="Peripla_BP_6"/>
    <property type="match status" value="1"/>
</dbReference>
<evidence type="ECO:0000259" key="3">
    <source>
        <dbReference type="Pfam" id="PF13458"/>
    </source>
</evidence>
<comment type="similarity">
    <text evidence="1">Belongs to the leucine-binding protein family.</text>
</comment>
<dbReference type="PANTHER" id="PTHR30483">
    <property type="entry name" value="LEUCINE-SPECIFIC-BINDING PROTEIN"/>
    <property type="match status" value="1"/>
</dbReference>
<dbReference type="CDD" id="cd06337">
    <property type="entry name" value="PBP1_ABC_ligand_binding-like"/>
    <property type="match status" value="1"/>
</dbReference>
<keyword evidence="2" id="KW-0732">Signal</keyword>
<dbReference type="RefSeq" id="WP_088918869.1">
    <property type="nucleotide sequence ID" value="NZ_CP018632.1"/>
</dbReference>
<evidence type="ECO:0000256" key="2">
    <source>
        <dbReference type="ARBA" id="ARBA00022729"/>
    </source>
</evidence>
<evidence type="ECO:0000313" key="5">
    <source>
        <dbReference type="Proteomes" id="UP000250079"/>
    </source>
</evidence>
<proteinExistence type="inferred from homology"/>
<dbReference type="InterPro" id="IPR006311">
    <property type="entry name" value="TAT_signal"/>
</dbReference>
<evidence type="ECO:0000313" key="4">
    <source>
        <dbReference type="EMBL" id="ASJ73730.1"/>
    </source>
</evidence>
<dbReference type="KEGG" id="gai:IMCC3135_18255"/>
<gene>
    <name evidence="4" type="ORF">IMCC3135_18255</name>
</gene>
<evidence type="ECO:0000256" key="1">
    <source>
        <dbReference type="ARBA" id="ARBA00010062"/>
    </source>
</evidence>
<accession>A0A2Z2NY12</accession>
<dbReference type="EMBL" id="CP018632">
    <property type="protein sequence ID" value="ASJ73730.1"/>
    <property type="molecule type" value="Genomic_DNA"/>
</dbReference>
<keyword evidence="5" id="KW-1185">Reference proteome</keyword>
<dbReference type="InterPro" id="IPR028081">
    <property type="entry name" value="Leu-bd"/>
</dbReference>
<organism evidence="4 5">
    <name type="scientific">Granulosicoccus antarcticus IMCC3135</name>
    <dbReference type="NCBI Taxonomy" id="1192854"/>
    <lineage>
        <taxon>Bacteria</taxon>
        <taxon>Pseudomonadati</taxon>
        <taxon>Pseudomonadota</taxon>
        <taxon>Gammaproteobacteria</taxon>
        <taxon>Chromatiales</taxon>
        <taxon>Granulosicoccaceae</taxon>
        <taxon>Granulosicoccus</taxon>
    </lineage>
</organism>
<dbReference type="Proteomes" id="UP000250079">
    <property type="component" value="Chromosome"/>
</dbReference>
<dbReference type="AlphaFoldDB" id="A0A2Z2NY12"/>
<dbReference type="PROSITE" id="PS51318">
    <property type="entry name" value="TAT"/>
    <property type="match status" value="1"/>
</dbReference>
<dbReference type="SUPFAM" id="SSF53822">
    <property type="entry name" value="Periplasmic binding protein-like I"/>
    <property type="match status" value="1"/>
</dbReference>
<dbReference type="PANTHER" id="PTHR30483:SF6">
    <property type="entry name" value="PERIPLASMIC BINDING PROTEIN OF ABC TRANSPORTER FOR NATURAL AMINO ACIDS"/>
    <property type="match status" value="1"/>
</dbReference>
<feature type="domain" description="Leucine-binding protein" evidence="3">
    <location>
        <begin position="45"/>
        <end position="386"/>
    </location>
</feature>
<reference evidence="4 5" key="1">
    <citation type="submission" date="2016-12" db="EMBL/GenBank/DDBJ databases">
        <authorList>
            <person name="Song W.-J."/>
            <person name="Kurnit D.M."/>
        </authorList>
    </citation>
    <scope>NUCLEOTIDE SEQUENCE [LARGE SCALE GENOMIC DNA]</scope>
    <source>
        <strain evidence="4 5">IMCC3135</strain>
    </source>
</reference>